<keyword evidence="1" id="KW-0812">Transmembrane</keyword>
<evidence type="ECO:0008006" key="4">
    <source>
        <dbReference type="Google" id="ProtNLM"/>
    </source>
</evidence>
<evidence type="ECO:0000256" key="1">
    <source>
        <dbReference type="SAM" id="Phobius"/>
    </source>
</evidence>
<evidence type="ECO:0000313" key="3">
    <source>
        <dbReference type="Proteomes" id="UP000298234"/>
    </source>
</evidence>
<name>A0AAX2RR39_BURCE</name>
<dbReference type="RefSeq" id="WP_134256299.1">
    <property type="nucleotide sequence ID" value="NZ_SNSG01000013.1"/>
</dbReference>
<feature type="transmembrane region" description="Helical" evidence="1">
    <location>
        <begin position="203"/>
        <end position="222"/>
    </location>
</feature>
<dbReference type="AlphaFoldDB" id="A0AAX2RR39"/>
<keyword evidence="1" id="KW-1133">Transmembrane helix</keyword>
<comment type="caution">
    <text evidence="2">The sequence shown here is derived from an EMBL/GenBank/DDBJ whole genome shotgun (WGS) entry which is preliminary data.</text>
</comment>
<organism evidence="2 3">
    <name type="scientific">Burkholderia cepacia</name>
    <name type="common">Pseudomonas cepacia</name>
    <dbReference type="NCBI Taxonomy" id="292"/>
    <lineage>
        <taxon>Bacteria</taxon>
        <taxon>Pseudomonadati</taxon>
        <taxon>Pseudomonadota</taxon>
        <taxon>Betaproteobacteria</taxon>
        <taxon>Burkholderiales</taxon>
        <taxon>Burkholderiaceae</taxon>
        <taxon>Burkholderia</taxon>
        <taxon>Burkholderia cepacia complex</taxon>
    </lineage>
</organism>
<dbReference type="Proteomes" id="UP000298234">
    <property type="component" value="Unassembled WGS sequence"/>
</dbReference>
<dbReference type="EMBL" id="SNSQ01000016">
    <property type="protein sequence ID" value="TEU47567.1"/>
    <property type="molecule type" value="Genomic_DNA"/>
</dbReference>
<feature type="transmembrane region" description="Helical" evidence="1">
    <location>
        <begin position="143"/>
        <end position="168"/>
    </location>
</feature>
<protein>
    <recommendedName>
        <fullName evidence="4">Type II secretion system protein GspF domain-containing protein</fullName>
    </recommendedName>
</protein>
<feature type="transmembrane region" description="Helical" evidence="1">
    <location>
        <begin position="359"/>
        <end position="377"/>
    </location>
</feature>
<reference evidence="2 3" key="1">
    <citation type="submission" date="2019-03" db="EMBL/GenBank/DDBJ databases">
        <title>Burkholderia cepacia outbreak.</title>
        <authorList>
            <person name="Farzana R."/>
            <person name="Walsh T.R."/>
        </authorList>
    </citation>
    <scope>NUCLEOTIDE SEQUENCE [LARGE SCALE GENOMIC DNA]</scope>
    <source>
        <strain evidence="3">d13</strain>
    </source>
</reference>
<gene>
    <name evidence="2" type="ORF">E3D37_16310</name>
</gene>
<keyword evidence="1" id="KW-0472">Membrane</keyword>
<proteinExistence type="predicted"/>
<evidence type="ECO:0000313" key="2">
    <source>
        <dbReference type="EMBL" id="TEU47567.1"/>
    </source>
</evidence>
<accession>A0AAX2RR39</accession>
<sequence>MFATANSITRFLRLRSRDVAARTVDSIDRRLSGHMLWTKFRFHGQRGRFYRDLARSAQNIDGTSLTTVVEKYARRYPKLPVGVMARHWLRRWEHSGQFSQVIRGTVPDEDIVVIQASESLGDLNSGILMLGENIMQLQKTKEALIYSLGTSGLLFGFFHVFMALQAFLVQARLEKAVVRYLKPDEIPALAHVFFTTASVIRTYWPLWLVFLAGLVALIIWSLPRYTGRMRPWLDRNVIFYTMYRDFRGAAFLKALGSVTRLYGGRVVQLNDALLRMRMFAYPWLRWHIDQILKNLENNPNGQGEVFNTGFTSAEVAYQIQDMAEHTAIGPMLEQIGDLVMETAPEDCERRANRLRYTSIFLLLLAMVCIYLGTGLIINDFQTIIKARSAIAGF</sequence>